<evidence type="ECO:0000313" key="1">
    <source>
        <dbReference type="EMBL" id="MEW9492460.1"/>
    </source>
</evidence>
<gene>
    <name evidence="1" type="ORF">TQ35_0009730</name>
</gene>
<dbReference type="Proteomes" id="UP000053480">
    <property type="component" value="Unassembled WGS sequence"/>
</dbReference>
<reference evidence="1" key="1">
    <citation type="submission" date="2024-07" db="EMBL/GenBank/DDBJ databases">
        <title>Metagenome and Metagenome-Assembled Genomes of Archaea from a hot spring from the geothermal field of Los Azufres, Mexico.</title>
        <authorList>
            <person name="Marin-Paredes R."/>
            <person name="Martinez-Romero E."/>
            <person name="Servin-Garciduenas L.E."/>
        </authorList>
    </citation>
    <scope>NUCLEOTIDE SEQUENCE</scope>
    <source>
        <strain evidence="1">AZ1-454</strain>
    </source>
</reference>
<protein>
    <submittedName>
        <fullName evidence="1">Uncharacterized protein</fullName>
    </submittedName>
</protein>
<evidence type="ECO:0000313" key="2">
    <source>
        <dbReference type="Proteomes" id="UP000053480"/>
    </source>
</evidence>
<name>A0ACC6TRL5_9CREN</name>
<accession>A0ACC6TRL5</accession>
<comment type="caution">
    <text evidence="1">The sequence shown here is derived from an EMBL/GenBank/DDBJ whole genome shotgun (WGS) entry which is preliminary data.</text>
</comment>
<organism evidence="1 2">
    <name type="scientific">Candidatus Aramenus sulfurataquae</name>
    <dbReference type="NCBI Taxonomy" id="1326980"/>
    <lineage>
        <taxon>Archaea</taxon>
        <taxon>Thermoproteota</taxon>
        <taxon>Thermoprotei</taxon>
        <taxon>Sulfolobales</taxon>
        <taxon>Sulfolobaceae</taxon>
        <taxon>Candidatus Aramenus</taxon>
    </lineage>
</organism>
<dbReference type="EMBL" id="JZWS03000036">
    <property type="protein sequence ID" value="MEW9492460.1"/>
    <property type="molecule type" value="Genomic_DNA"/>
</dbReference>
<proteinExistence type="predicted"/>
<sequence length="119" mass="14090">MKVCTTVDENLRLQEFPKAKFIVLFDDQRKEILEKIENKYHERPKVARQCISMKPEAVIAPHGSACYPSYAMFKREGLRVFVEEVGKPSWEAKLSKEITWREVWYSSVRAIMQRLRLVE</sequence>